<keyword evidence="3" id="KW-1185">Reference proteome</keyword>
<feature type="region of interest" description="Disordered" evidence="1">
    <location>
        <begin position="28"/>
        <end position="52"/>
    </location>
</feature>
<dbReference type="RefSeq" id="WP_165793334.1">
    <property type="nucleotide sequence ID" value="NZ_PVTP01000003.1"/>
</dbReference>
<reference evidence="2 3" key="1">
    <citation type="submission" date="2018-03" db="EMBL/GenBank/DDBJ databases">
        <title>Genomic Encyclopedia of Archaeal and Bacterial Type Strains, Phase II (KMG-II): from individual species to whole genera.</title>
        <authorList>
            <person name="Goeker M."/>
        </authorList>
    </citation>
    <scope>NUCLEOTIDE SEQUENCE [LARGE SCALE GENOMIC DNA]</scope>
    <source>
        <strain evidence="2 3">DSM 101533</strain>
    </source>
</reference>
<dbReference type="AlphaFoldDB" id="A0A2T0W1P3"/>
<name>A0A2T0W1P3_9RHOB</name>
<dbReference type="EMBL" id="PVTP01000003">
    <property type="protein sequence ID" value="PRY78887.1"/>
    <property type="molecule type" value="Genomic_DNA"/>
</dbReference>
<gene>
    <name evidence="2" type="ORF">CLV80_103215</name>
</gene>
<dbReference type="Proteomes" id="UP000238007">
    <property type="component" value="Unassembled WGS sequence"/>
</dbReference>
<evidence type="ECO:0000256" key="1">
    <source>
        <dbReference type="SAM" id="MobiDB-lite"/>
    </source>
</evidence>
<feature type="compositionally biased region" description="Basic and acidic residues" evidence="1">
    <location>
        <begin position="37"/>
        <end position="52"/>
    </location>
</feature>
<sequence>MPTGNLPGLVVELEARIDKFERGLKRANTLQRTSSRTLERRASQSADRMRNS</sequence>
<evidence type="ECO:0000313" key="3">
    <source>
        <dbReference type="Proteomes" id="UP000238007"/>
    </source>
</evidence>
<protein>
    <submittedName>
        <fullName evidence="2">Uncharacterized protein</fullName>
    </submittedName>
</protein>
<proteinExistence type="predicted"/>
<evidence type="ECO:0000313" key="2">
    <source>
        <dbReference type="EMBL" id="PRY78887.1"/>
    </source>
</evidence>
<accession>A0A2T0W1P3</accession>
<comment type="caution">
    <text evidence="2">The sequence shown here is derived from an EMBL/GenBank/DDBJ whole genome shotgun (WGS) entry which is preliminary data.</text>
</comment>
<organism evidence="2 3">
    <name type="scientific">Yoonia maritima</name>
    <dbReference type="NCBI Taxonomy" id="1435347"/>
    <lineage>
        <taxon>Bacteria</taxon>
        <taxon>Pseudomonadati</taxon>
        <taxon>Pseudomonadota</taxon>
        <taxon>Alphaproteobacteria</taxon>
        <taxon>Rhodobacterales</taxon>
        <taxon>Paracoccaceae</taxon>
        <taxon>Yoonia</taxon>
    </lineage>
</organism>